<evidence type="ECO:0000256" key="1">
    <source>
        <dbReference type="SAM" id="MobiDB-lite"/>
    </source>
</evidence>
<sequence>MGLISKRCIKPTSMPSKEIRRHIRINAETSRRMFTTPSLRPSRGDGPSRSNTPSNTELHELSDVQCYTCRRRHVKCDRILPTW</sequence>
<name>A0A6A6RZ54_9PLEO</name>
<dbReference type="EMBL" id="MU006784">
    <property type="protein sequence ID" value="KAF2640826.1"/>
    <property type="molecule type" value="Genomic_DNA"/>
</dbReference>
<dbReference type="Proteomes" id="UP000799753">
    <property type="component" value="Unassembled WGS sequence"/>
</dbReference>
<accession>A0A6A6RZ54</accession>
<dbReference type="SUPFAM" id="SSF57701">
    <property type="entry name" value="Zn2/Cys6 DNA-binding domain"/>
    <property type="match status" value="1"/>
</dbReference>
<dbReference type="GO" id="GO:0000981">
    <property type="term" value="F:DNA-binding transcription factor activity, RNA polymerase II-specific"/>
    <property type="evidence" value="ECO:0007669"/>
    <property type="project" value="InterPro"/>
</dbReference>
<feature type="region of interest" description="Disordered" evidence="1">
    <location>
        <begin position="29"/>
        <end position="57"/>
    </location>
</feature>
<proteinExistence type="predicted"/>
<dbReference type="GO" id="GO:0008270">
    <property type="term" value="F:zinc ion binding"/>
    <property type="evidence" value="ECO:0007669"/>
    <property type="project" value="InterPro"/>
</dbReference>
<evidence type="ECO:0008006" key="4">
    <source>
        <dbReference type="Google" id="ProtNLM"/>
    </source>
</evidence>
<evidence type="ECO:0000313" key="3">
    <source>
        <dbReference type="Proteomes" id="UP000799753"/>
    </source>
</evidence>
<evidence type="ECO:0000313" key="2">
    <source>
        <dbReference type="EMBL" id="KAF2640826.1"/>
    </source>
</evidence>
<dbReference type="OrthoDB" id="5386330at2759"/>
<organism evidence="2 3">
    <name type="scientific">Massarina eburnea CBS 473.64</name>
    <dbReference type="NCBI Taxonomy" id="1395130"/>
    <lineage>
        <taxon>Eukaryota</taxon>
        <taxon>Fungi</taxon>
        <taxon>Dikarya</taxon>
        <taxon>Ascomycota</taxon>
        <taxon>Pezizomycotina</taxon>
        <taxon>Dothideomycetes</taxon>
        <taxon>Pleosporomycetidae</taxon>
        <taxon>Pleosporales</taxon>
        <taxon>Massarineae</taxon>
        <taxon>Massarinaceae</taxon>
        <taxon>Massarina</taxon>
    </lineage>
</organism>
<reference evidence="2" key="1">
    <citation type="journal article" date="2020" name="Stud. Mycol.">
        <title>101 Dothideomycetes genomes: a test case for predicting lifestyles and emergence of pathogens.</title>
        <authorList>
            <person name="Haridas S."/>
            <person name="Albert R."/>
            <person name="Binder M."/>
            <person name="Bloem J."/>
            <person name="Labutti K."/>
            <person name="Salamov A."/>
            <person name="Andreopoulos B."/>
            <person name="Baker S."/>
            <person name="Barry K."/>
            <person name="Bills G."/>
            <person name="Bluhm B."/>
            <person name="Cannon C."/>
            <person name="Castanera R."/>
            <person name="Culley D."/>
            <person name="Daum C."/>
            <person name="Ezra D."/>
            <person name="Gonzalez J."/>
            <person name="Henrissat B."/>
            <person name="Kuo A."/>
            <person name="Liang C."/>
            <person name="Lipzen A."/>
            <person name="Lutzoni F."/>
            <person name="Magnuson J."/>
            <person name="Mondo S."/>
            <person name="Nolan M."/>
            <person name="Ohm R."/>
            <person name="Pangilinan J."/>
            <person name="Park H.-J."/>
            <person name="Ramirez L."/>
            <person name="Alfaro M."/>
            <person name="Sun H."/>
            <person name="Tritt A."/>
            <person name="Yoshinaga Y."/>
            <person name="Zwiers L.-H."/>
            <person name="Turgeon B."/>
            <person name="Goodwin S."/>
            <person name="Spatafora J."/>
            <person name="Crous P."/>
            <person name="Grigoriev I."/>
        </authorList>
    </citation>
    <scope>NUCLEOTIDE SEQUENCE</scope>
    <source>
        <strain evidence="2">CBS 473.64</strain>
    </source>
</reference>
<dbReference type="AlphaFoldDB" id="A0A6A6RZ54"/>
<gene>
    <name evidence="2" type="ORF">P280DRAFT_329755</name>
</gene>
<dbReference type="InterPro" id="IPR036864">
    <property type="entry name" value="Zn2-C6_fun-type_DNA-bd_sf"/>
</dbReference>
<keyword evidence="3" id="KW-1185">Reference proteome</keyword>
<protein>
    <recommendedName>
        <fullName evidence="4">Zn(2)-C6 fungal-type domain-containing protein</fullName>
    </recommendedName>
</protein>